<proteinExistence type="predicted"/>
<accession>A0A9P4Y0H6</accession>
<keyword evidence="5" id="KW-1185">Reference proteome</keyword>
<comment type="caution">
    <text evidence="4">The sequence shown here is derived from an EMBL/GenBank/DDBJ whole genome shotgun (WGS) entry which is preliminary data.</text>
</comment>
<feature type="compositionally biased region" description="Basic and acidic residues" evidence="1">
    <location>
        <begin position="91"/>
        <end position="102"/>
    </location>
</feature>
<evidence type="ECO:0000313" key="4">
    <source>
        <dbReference type="EMBL" id="KAF3764140.1"/>
    </source>
</evidence>
<keyword evidence="2" id="KW-1133">Transmembrane helix</keyword>
<dbReference type="Proteomes" id="UP000803844">
    <property type="component" value="Unassembled WGS sequence"/>
</dbReference>
<evidence type="ECO:0000256" key="1">
    <source>
        <dbReference type="SAM" id="MobiDB-lite"/>
    </source>
</evidence>
<feature type="chain" id="PRO_5040242771" evidence="3">
    <location>
        <begin position="18"/>
        <end position="168"/>
    </location>
</feature>
<feature type="region of interest" description="Disordered" evidence="1">
    <location>
        <begin position="91"/>
        <end position="147"/>
    </location>
</feature>
<gene>
    <name evidence="4" type="ORF">M406DRAFT_330491</name>
</gene>
<dbReference type="AlphaFoldDB" id="A0A9P4Y0H6"/>
<evidence type="ECO:0000256" key="2">
    <source>
        <dbReference type="SAM" id="Phobius"/>
    </source>
</evidence>
<dbReference type="GeneID" id="63837655"/>
<feature type="signal peptide" evidence="3">
    <location>
        <begin position="1"/>
        <end position="17"/>
    </location>
</feature>
<keyword evidence="2" id="KW-0812">Transmembrane</keyword>
<dbReference type="EMBL" id="MU032348">
    <property type="protein sequence ID" value="KAF3764140.1"/>
    <property type="molecule type" value="Genomic_DNA"/>
</dbReference>
<name>A0A9P4Y0H6_CRYP1</name>
<keyword evidence="2" id="KW-0472">Membrane</keyword>
<keyword evidence="3" id="KW-0732">Signal</keyword>
<evidence type="ECO:0000313" key="5">
    <source>
        <dbReference type="Proteomes" id="UP000803844"/>
    </source>
</evidence>
<organism evidence="4 5">
    <name type="scientific">Cryphonectria parasitica (strain ATCC 38755 / EP155)</name>
    <dbReference type="NCBI Taxonomy" id="660469"/>
    <lineage>
        <taxon>Eukaryota</taxon>
        <taxon>Fungi</taxon>
        <taxon>Dikarya</taxon>
        <taxon>Ascomycota</taxon>
        <taxon>Pezizomycotina</taxon>
        <taxon>Sordariomycetes</taxon>
        <taxon>Sordariomycetidae</taxon>
        <taxon>Diaporthales</taxon>
        <taxon>Cryphonectriaceae</taxon>
        <taxon>Cryphonectria-Endothia species complex</taxon>
        <taxon>Cryphonectria</taxon>
    </lineage>
</organism>
<sequence length="168" mass="18423">MFTAVFLLLSHITLALSMPTYHLATRETKNNAVHDAHSYSKRAINLSSIKSTLAGGAAGLVILALVIGLGAASIAILGSIEWAEFRGKNKKEAQKGVAKEKEEFESDSDSDSIKEYKEKAVQQPRLEEAVTDEKPRMPSMPKRSRLSLKSFLPPMDFNSAWGSNPFKS</sequence>
<dbReference type="RefSeq" id="XP_040775101.1">
    <property type="nucleotide sequence ID" value="XM_040920526.1"/>
</dbReference>
<feature type="compositionally biased region" description="Basic and acidic residues" evidence="1">
    <location>
        <begin position="111"/>
        <end position="136"/>
    </location>
</feature>
<feature type="transmembrane region" description="Helical" evidence="2">
    <location>
        <begin position="57"/>
        <end position="80"/>
    </location>
</feature>
<reference evidence="4" key="1">
    <citation type="journal article" date="2020" name="Phytopathology">
        <title>Genome sequence of the chestnut blight fungus Cryphonectria parasitica EP155: A fundamental resource for an archetypical invasive plant pathogen.</title>
        <authorList>
            <person name="Crouch J.A."/>
            <person name="Dawe A."/>
            <person name="Aerts A."/>
            <person name="Barry K."/>
            <person name="Churchill A.C.L."/>
            <person name="Grimwood J."/>
            <person name="Hillman B."/>
            <person name="Milgroom M.G."/>
            <person name="Pangilinan J."/>
            <person name="Smith M."/>
            <person name="Salamov A."/>
            <person name="Schmutz J."/>
            <person name="Yadav J."/>
            <person name="Grigoriev I.V."/>
            <person name="Nuss D."/>
        </authorList>
    </citation>
    <scope>NUCLEOTIDE SEQUENCE</scope>
    <source>
        <strain evidence="4">EP155</strain>
    </source>
</reference>
<protein>
    <submittedName>
        <fullName evidence="4">Uncharacterized protein</fullName>
    </submittedName>
</protein>
<evidence type="ECO:0000256" key="3">
    <source>
        <dbReference type="SAM" id="SignalP"/>
    </source>
</evidence>